<dbReference type="GO" id="GO:0003700">
    <property type="term" value="F:DNA-binding transcription factor activity"/>
    <property type="evidence" value="ECO:0007669"/>
    <property type="project" value="TreeGrafter"/>
</dbReference>
<dbReference type="Proteomes" id="UP000186465">
    <property type="component" value="Unassembled WGS sequence"/>
</dbReference>
<dbReference type="GO" id="GO:0000976">
    <property type="term" value="F:transcription cis-regulatory region binding"/>
    <property type="evidence" value="ECO:0007669"/>
    <property type="project" value="TreeGrafter"/>
</dbReference>
<evidence type="ECO:0000256" key="3">
    <source>
        <dbReference type="ARBA" id="ARBA00023163"/>
    </source>
</evidence>
<organism evidence="6 7">
    <name type="scientific">Boudabousia marimammalium</name>
    <dbReference type="NCBI Taxonomy" id="156892"/>
    <lineage>
        <taxon>Bacteria</taxon>
        <taxon>Bacillati</taxon>
        <taxon>Actinomycetota</taxon>
        <taxon>Actinomycetes</taxon>
        <taxon>Actinomycetales</taxon>
        <taxon>Actinomycetaceae</taxon>
        <taxon>Boudabousia</taxon>
    </lineage>
</organism>
<evidence type="ECO:0000259" key="5">
    <source>
        <dbReference type="PROSITE" id="PS50977"/>
    </source>
</evidence>
<dbReference type="SUPFAM" id="SSF46689">
    <property type="entry name" value="Homeodomain-like"/>
    <property type="match status" value="1"/>
</dbReference>
<protein>
    <recommendedName>
        <fullName evidence="5">HTH tetR-type domain-containing protein</fullName>
    </recommendedName>
</protein>
<sequence>MMIVEGSPQSGHFGRKTGPKPKFSTADAVEAALNLGLDRFTFAAVAKRLGVTTASLYRLFADRAALVDAALARIAGELEAPSASLSWQDQLRKYVDDVWGMCERYPGFPVALIHHPGGHVHIKRYVNTMVERMLAAGFQGGPELAAFALDFLGDTALSTYVGVQEITSVDESGVPMMEQAKARYNADPEPGPAYFEVNENWLGRGFLDVKVEFVLAAFGDAQVREVTLEHFRRLAGG</sequence>
<keyword evidence="7" id="KW-1185">Reference proteome</keyword>
<dbReference type="RefSeq" id="WP_075360666.1">
    <property type="nucleotide sequence ID" value="NZ_MPDM01000001.1"/>
</dbReference>
<feature type="domain" description="HTH tetR-type" evidence="5">
    <location>
        <begin position="18"/>
        <end position="78"/>
    </location>
</feature>
<evidence type="ECO:0000256" key="1">
    <source>
        <dbReference type="ARBA" id="ARBA00023015"/>
    </source>
</evidence>
<name>A0A1Q5PSK2_9ACTO</name>
<dbReference type="InterPro" id="IPR009057">
    <property type="entry name" value="Homeodomain-like_sf"/>
</dbReference>
<evidence type="ECO:0000256" key="4">
    <source>
        <dbReference type="PROSITE-ProRule" id="PRU00335"/>
    </source>
</evidence>
<gene>
    <name evidence="6" type="ORF">BM477_00135</name>
</gene>
<accession>A0A1Q5PSK2</accession>
<dbReference type="InterPro" id="IPR001647">
    <property type="entry name" value="HTH_TetR"/>
</dbReference>
<dbReference type="EMBL" id="MPDM01000001">
    <property type="protein sequence ID" value="OKL50425.1"/>
    <property type="molecule type" value="Genomic_DNA"/>
</dbReference>
<dbReference type="STRING" id="156892.BM477_00135"/>
<dbReference type="Gene3D" id="1.10.357.10">
    <property type="entry name" value="Tetracycline Repressor, domain 2"/>
    <property type="match status" value="1"/>
</dbReference>
<feature type="DNA-binding region" description="H-T-H motif" evidence="4">
    <location>
        <begin position="41"/>
        <end position="60"/>
    </location>
</feature>
<dbReference type="Pfam" id="PF00440">
    <property type="entry name" value="TetR_N"/>
    <property type="match status" value="1"/>
</dbReference>
<dbReference type="InterPro" id="IPR036271">
    <property type="entry name" value="Tet_transcr_reg_TetR-rel_C_sf"/>
</dbReference>
<evidence type="ECO:0000313" key="6">
    <source>
        <dbReference type="EMBL" id="OKL50425.1"/>
    </source>
</evidence>
<evidence type="ECO:0000256" key="2">
    <source>
        <dbReference type="ARBA" id="ARBA00023125"/>
    </source>
</evidence>
<evidence type="ECO:0000313" key="7">
    <source>
        <dbReference type="Proteomes" id="UP000186465"/>
    </source>
</evidence>
<dbReference type="AlphaFoldDB" id="A0A1Q5PSK2"/>
<keyword evidence="2 4" id="KW-0238">DNA-binding</keyword>
<keyword evidence="3" id="KW-0804">Transcription</keyword>
<dbReference type="PANTHER" id="PTHR30055">
    <property type="entry name" value="HTH-TYPE TRANSCRIPTIONAL REGULATOR RUTR"/>
    <property type="match status" value="1"/>
</dbReference>
<reference evidence="7" key="1">
    <citation type="submission" date="2016-11" db="EMBL/GenBank/DDBJ databases">
        <title>Actinomyces gypaetusis sp. nov. isolated from Gypaetus barbatus in Qinghai Tibet Plateau China.</title>
        <authorList>
            <person name="Meng X."/>
        </authorList>
    </citation>
    <scope>NUCLEOTIDE SEQUENCE [LARGE SCALE GENOMIC DNA]</scope>
    <source>
        <strain evidence="7">DSM 15383</strain>
    </source>
</reference>
<comment type="caution">
    <text evidence="6">The sequence shown here is derived from an EMBL/GenBank/DDBJ whole genome shotgun (WGS) entry which is preliminary data.</text>
</comment>
<dbReference type="SUPFAM" id="SSF48498">
    <property type="entry name" value="Tetracyclin repressor-like, C-terminal domain"/>
    <property type="match status" value="1"/>
</dbReference>
<proteinExistence type="predicted"/>
<dbReference type="InterPro" id="IPR050109">
    <property type="entry name" value="HTH-type_TetR-like_transc_reg"/>
</dbReference>
<dbReference type="PANTHER" id="PTHR30055:SF151">
    <property type="entry name" value="TRANSCRIPTIONAL REGULATORY PROTEIN"/>
    <property type="match status" value="1"/>
</dbReference>
<dbReference type="OrthoDB" id="2570341at2"/>
<keyword evidence="1" id="KW-0805">Transcription regulation</keyword>
<dbReference type="PROSITE" id="PS50977">
    <property type="entry name" value="HTH_TETR_2"/>
    <property type="match status" value="1"/>
</dbReference>